<dbReference type="eggNOG" id="COG1256">
    <property type="taxonomic scope" value="Bacteria"/>
</dbReference>
<gene>
    <name evidence="10" type="primary">flgK</name>
    <name evidence="10" type="ordered locus">TREPR_1919</name>
</gene>
<dbReference type="InterPro" id="IPR010930">
    <property type="entry name" value="Flg_bb/hook_C_dom"/>
</dbReference>
<evidence type="ECO:0000313" key="10">
    <source>
        <dbReference type="EMBL" id="AEF85011.1"/>
    </source>
</evidence>
<keyword evidence="10" id="KW-0282">Flagellum</keyword>
<evidence type="ECO:0000256" key="5">
    <source>
        <dbReference type="ARBA" id="ARBA00022525"/>
    </source>
</evidence>
<keyword evidence="10" id="KW-0969">Cilium</keyword>
<dbReference type="SUPFAM" id="SSF64518">
    <property type="entry name" value="Phase 1 flagellin"/>
    <property type="match status" value="1"/>
</dbReference>
<dbReference type="Pfam" id="PF22638">
    <property type="entry name" value="FlgK_D1"/>
    <property type="match status" value="1"/>
</dbReference>
<dbReference type="RefSeq" id="WP_015708234.1">
    <property type="nucleotide sequence ID" value="NC_015578.1"/>
</dbReference>
<protein>
    <recommendedName>
        <fullName evidence="4">Flagellar hook-associated protein 1</fullName>
    </recommendedName>
</protein>
<dbReference type="KEGG" id="tpi:TREPR_1919"/>
<proteinExistence type="inferred from homology"/>
<feature type="domain" description="Flagellar basal-body/hook protein C-terminal" evidence="8">
    <location>
        <begin position="583"/>
        <end position="621"/>
    </location>
</feature>
<dbReference type="STRING" id="545694.TREPR_1919"/>
<dbReference type="PRINTS" id="PR01005">
    <property type="entry name" value="FLGHOOKAP1"/>
</dbReference>
<dbReference type="PANTHER" id="PTHR30033">
    <property type="entry name" value="FLAGELLAR HOOK-ASSOCIATED PROTEIN 1"/>
    <property type="match status" value="1"/>
</dbReference>
<reference evidence="11" key="1">
    <citation type="submission" date="2009-12" db="EMBL/GenBank/DDBJ databases">
        <title>Complete sequence of Treponema primitia strain ZAS-2.</title>
        <authorList>
            <person name="Tetu S.G."/>
            <person name="Matson E."/>
            <person name="Ren Q."/>
            <person name="Seshadri R."/>
            <person name="Elbourne L."/>
            <person name="Hassan K.A."/>
            <person name="Durkin A."/>
            <person name="Radune D."/>
            <person name="Mohamoud Y."/>
            <person name="Shay R."/>
            <person name="Jin S."/>
            <person name="Zhang X."/>
            <person name="Lucey K."/>
            <person name="Ballor N.R."/>
            <person name="Ottesen E."/>
            <person name="Rosenthal R."/>
            <person name="Allen A."/>
            <person name="Leadbetter J.R."/>
            <person name="Paulsen I.T."/>
        </authorList>
    </citation>
    <scope>NUCLEOTIDE SEQUENCE [LARGE SCALE GENOMIC DNA]</scope>
    <source>
        <strain evidence="11">ATCC BAA-887 / DSM 12427 / ZAS-2</strain>
    </source>
</reference>
<reference evidence="10 11" key="2">
    <citation type="journal article" date="2011" name="ISME J.">
        <title>RNA-seq reveals cooperative metabolic interactions between two termite-gut spirochete species in co-culture.</title>
        <authorList>
            <person name="Rosenthal A.Z."/>
            <person name="Matson E.G."/>
            <person name="Eldar A."/>
            <person name="Leadbetter J.R."/>
        </authorList>
    </citation>
    <scope>NUCLEOTIDE SEQUENCE [LARGE SCALE GENOMIC DNA]</scope>
    <source>
        <strain evidence="11">ATCC BAA-887 / DSM 12427 / ZAS-2</strain>
    </source>
</reference>
<evidence type="ECO:0000256" key="6">
    <source>
        <dbReference type="ARBA" id="ARBA00023143"/>
    </source>
</evidence>
<evidence type="ECO:0000256" key="2">
    <source>
        <dbReference type="ARBA" id="ARBA00004613"/>
    </source>
</evidence>
<evidence type="ECO:0000256" key="4">
    <source>
        <dbReference type="ARBA" id="ARBA00016244"/>
    </source>
</evidence>
<keyword evidence="6" id="KW-0975">Bacterial flagellum</keyword>
<dbReference type="InterPro" id="IPR002371">
    <property type="entry name" value="FlgK"/>
</dbReference>
<dbReference type="HOGENOM" id="CLU_012762_1_1_12"/>
<dbReference type="GO" id="GO:0009424">
    <property type="term" value="C:bacterial-type flagellum hook"/>
    <property type="evidence" value="ECO:0007669"/>
    <property type="project" value="InterPro"/>
</dbReference>
<dbReference type="PANTHER" id="PTHR30033:SF1">
    <property type="entry name" value="FLAGELLAR HOOK-ASSOCIATED PROTEIN 1"/>
    <property type="match status" value="1"/>
</dbReference>
<dbReference type="GO" id="GO:0005198">
    <property type="term" value="F:structural molecule activity"/>
    <property type="evidence" value="ECO:0007669"/>
    <property type="project" value="InterPro"/>
</dbReference>
<organism evidence="10 11">
    <name type="scientific">Treponema primitia (strain ATCC BAA-887 / DSM 12427 / ZAS-2)</name>
    <dbReference type="NCBI Taxonomy" id="545694"/>
    <lineage>
        <taxon>Bacteria</taxon>
        <taxon>Pseudomonadati</taxon>
        <taxon>Spirochaetota</taxon>
        <taxon>Spirochaetia</taxon>
        <taxon>Spirochaetales</taxon>
        <taxon>Treponemataceae</taxon>
        <taxon>Treponema</taxon>
    </lineage>
</organism>
<comment type="similarity">
    <text evidence="3">Belongs to the flagella basal body rod proteins family.</text>
</comment>
<dbReference type="EMBL" id="CP001843">
    <property type="protein sequence ID" value="AEF85011.1"/>
    <property type="molecule type" value="Genomic_DNA"/>
</dbReference>
<dbReference type="AlphaFoldDB" id="F5YL21"/>
<dbReference type="GO" id="GO:0005576">
    <property type="term" value="C:extracellular region"/>
    <property type="evidence" value="ECO:0007669"/>
    <property type="project" value="UniProtKB-SubCell"/>
</dbReference>
<evidence type="ECO:0000259" key="7">
    <source>
        <dbReference type="Pfam" id="PF00460"/>
    </source>
</evidence>
<evidence type="ECO:0000259" key="8">
    <source>
        <dbReference type="Pfam" id="PF06429"/>
    </source>
</evidence>
<dbReference type="GO" id="GO:0044780">
    <property type="term" value="P:bacterial-type flagellum assembly"/>
    <property type="evidence" value="ECO:0007669"/>
    <property type="project" value="InterPro"/>
</dbReference>
<evidence type="ECO:0000259" key="9">
    <source>
        <dbReference type="Pfam" id="PF22638"/>
    </source>
</evidence>
<dbReference type="InterPro" id="IPR001444">
    <property type="entry name" value="Flag_bb_rod_N"/>
</dbReference>
<dbReference type="NCBIfam" id="TIGR02492">
    <property type="entry name" value="flgK_ends"/>
    <property type="match status" value="1"/>
</dbReference>
<dbReference type="OrthoDB" id="9802553at2"/>
<feature type="domain" description="Flagellar basal body rod protein N-terminal" evidence="7">
    <location>
        <begin position="9"/>
        <end position="37"/>
    </location>
</feature>
<evidence type="ECO:0000313" key="11">
    <source>
        <dbReference type="Proteomes" id="UP000009223"/>
    </source>
</evidence>
<keyword evidence="10" id="KW-0966">Cell projection</keyword>
<comment type="subcellular location">
    <subcellularLocation>
        <location evidence="1">Bacterial flagellum</location>
    </subcellularLocation>
    <subcellularLocation>
        <location evidence="2">Secreted</location>
    </subcellularLocation>
</comment>
<accession>F5YL21</accession>
<name>F5YL21_TREPZ</name>
<dbReference type="Proteomes" id="UP000009223">
    <property type="component" value="Chromosome"/>
</dbReference>
<evidence type="ECO:0000256" key="1">
    <source>
        <dbReference type="ARBA" id="ARBA00004365"/>
    </source>
</evidence>
<keyword evidence="5" id="KW-0964">Secreted</keyword>
<sequence length="626" mass="68860">MTSTFSGIEIGKRAVIAHQQALNTTGHNLSNMETEGYSRQRVEFSPFEPIYLPGLNREETPGQIGQGTVVERIERLRDQLLDQQIVARASGEGYWTARDPYVRMMEQLYMEVGDNSMRSRMDAFWDSWQELSRHPADTAPREAVLERGKTMVDAIHDRYRGLKGLQDMVNQDIQLTVGRVNDLSKQIAGLNKEIQKVRAQGDNPNDLLDRRDLLVDKLSSIIDVTVDSRDPDEFMVHTSGFVLVQGKIGRQFDLEQGIETEGYSRIVWGETRDEAHFRGGSLAALLDLRDNTIQSEIQNLDNMTMNFVDLVNEIHRESYGLNGTTGQEFFQEYPFVTNLNGNYDRDGDGEFDSSYIFRINGTNALEPQAQLGIEGTISLSGATGNVQVPYYPTDTVTEVVTRINNAGGEVVARLNRDGFLSLKGTPAEDPSNPDFVIRHIEDSGYFLTGYAGVLNGQGPAGAYNWAQADASAALSGGVQDYSVAPVAHPSGWIDINPALLRDVNSVAAGFGENGRSANPGNGEAAMAIAAIRNTRVMVGSQGTFDDYFADAVGRIGLLGEQSGRQLETQNLAMKTLKDMRASVSGVNVDEELSAMIRYQHGYAAAARFITTVNTLLDTIINRMGVS</sequence>
<dbReference type="Pfam" id="PF06429">
    <property type="entry name" value="Flg_bbr_C"/>
    <property type="match status" value="1"/>
</dbReference>
<evidence type="ECO:0000256" key="3">
    <source>
        <dbReference type="ARBA" id="ARBA00009677"/>
    </source>
</evidence>
<dbReference type="Pfam" id="PF00460">
    <property type="entry name" value="Flg_bb_rod"/>
    <property type="match status" value="1"/>
</dbReference>
<feature type="domain" description="Flagellar hook-associated protein FlgK helical" evidence="9">
    <location>
        <begin position="104"/>
        <end position="330"/>
    </location>
</feature>
<dbReference type="InterPro" id="IPR053927">
    <property type="entry name" value="FlgK_helical"/>
</dbReference>
<keyword evidence="11" id="KW-1185">Reference proteome</keyword>